<dbReference type="RefSeq" id="WP_278428627.1">
    <property type="nucleotide sequence ID" value="NZ_DOLB01000038.1"/>
</dbReference>
<feature type="transmembrane region" description="Helical" evidence="1">
    <location>
        <begin position="37"/>
        <end position="57"/>
    </location>
</feature>
<sequence length="220" mass="24871">MFSLILKDILISKKILLFTAAFLIVWVPTFPEEARNFAAVVIMVGMAYMGLIVTSSADETNKADILLNSLPLKRHEIVLAKYLSIFVYSAIGIAIYLLVAAATKVLGFPIYVYPINFKAVIYGILAVSFLNGIYLPLMFKFGHGFSGIMYIILIFGFSYGISYIIRLFEKLVNYDWFQNIVSFIMNQSDTVKMLFIIALALIVLTVSCLLSVKFYENREF</sequence>
<feature type="transmembrane region" description="Helical" evidence="1">
    <location>
        <begin position="78"/>
        <end position="99"/>
    </location>
</feature>
<name>A0A117KVI3_9THEO</name>
<proteinExistence type="predicted"/>
<evidence type="ECO:0000256" key="1">
    <source>
        <dbReference type="SAM" id="Phobius"/>
    </source>
</evidence>
<organism evidence="2 3">
    <name type="scientific">Caldanaerobacter subterraneus</name>
    <dbReference type="NCBI Taxonomy" id="911092"/>
    <lineage>
        <taxon>Bacteria</taxon>
        <taxon>Bacillati</taxon>
        <taxon>Bacillota</taxon>
        <taxon>Clostridia</taxon>
        <taxon>Thermoanaerobacterales</taxon>
        <taxon>Thermoanaerobacteraceae</taxon>
        <taxon>Caldanaerobacter</taxon>
    </lineage>
</organism>
<reference evidence="2 3" key="1">
    <citation type="journal article" date="2018" name="Nat. Biotechnol.">
        <title>A standardized bacterial taxonomy based on genome phylogeny substantially revises the tree of life.</title>
        <authorList>
            <person name="Parks D.H."/>
            <person name="Chuvochina M."/>
            <person name="Waite D.W."/>
            <person name="Rinke C."/>
            <person name="Skarshewski A."/>
            <person name="Chaumeil P.A."/>
            <person name="Hugenholtz P."/>
        </authorList>
    </citation>
    <scope>NUCLEOTIDE SEQUENCE [LARGE SCALE GENOMIC DNA]</scope>
    <source>
        <strain evidence="2">UBA12544</strain>
    </source>
</reference>
<dbReference type="PANTHER" id="PTHR41309:SF2">
    <property type="entry name" value="MEMBRANE PROTEIN"/>
    <property type="match status" value="1"/>
</dbReference>
<keyword evidence="1" id="KW-0812">Transmembrane</keyword>
<accession>A0A117KVI3</accession>
<dbReference type="AlphaFoldDB" id="A0A117KVI3"/>
<evidence type="ECO:0000313" key="2">
    <source>
        <dbReference type="EMBL" id="HBT48568.1"/>
    </source>
</evidence>
<keyword evidence="1" id="KW-0472">Membrane</keyword>
<dbReference type="Proteomes" id="UP000264445">
    <property type="component" value="Unassembled WGS sequence"/>
</dbReference>
<feature type="transmembrane region" description="Helical" evidence="1">
    <location>
        <begin position="15"/>
        <end position="31"/>
    </location>
</feature>
<feature type="transmembrane region" description="Helical" evidence="1">
    <location>
        <begin position="119"/>
        <end position="137"/>
    </location>
</feature>
<gene>
    <name evidence="2" type="ORF">DEA61_01645</name>
</gene>
<comment type="caution">
    <text evidence="2">The sequence shown here is derived from an EMBL/GenBank/DDBJ whole genome shotgun (WGS) entry which is preliminary data.</text>
</comment>
<feature type="transmembrane region" description="Helical" evidence="1">
    <location>
        <begin position="193"/>
        <end position="215"/>
    </location>
</feature>
<dbReference type="EMBL" id="DOLB01000038">
    <property type="protein sequence ID" value="HBT48568.1"/>
    <property type="molecule type" value="Genomic_DNA"/>
</dbReference>
<feature type="transmembrane region" description="Helical" evidence="1">
    <location>
        <begin position="149"/>
        <end position="168"/>
    </location>
</feature>
<dbReference type="PANTHER" id="PTHR41309">
    <property type="entry name" value="MEMBRANE PROTEIN-RELATED"/>
    <property type="match status" value="1"/>
</dbReference>
<dbReference type="InterPro" id="IPR025699">
    <property type="entry name" value="ABC2_memb-like"/>
</dbReference>
<keyword evidence="1" id="KW-1133">Transmembrane helix</keyword>
<protein>
    <submittedName>
        <fullName evidence="2">ABC-2 transporter permease</fullName>
    </submittedName>
</protein>
<dbReference type="Pfam" id="PF13346">
    <property type="entry name" value="ABC2_membrane_5"/>
    <property type="match status" value="1"/>
</dbReference>
<evidence type="ECO:0000313" key="3">
    <source>
        <dbReference type="Proteomes" id="UP000264445"/>
    </source>
</evidence>